<gene>
    <name evidence="1" type="ORF">EJ05DRAFT_213132</name>
</gene>
<reference evidence="1" key="1">
    <citation type="journal article" date="2020" name="Stud. Mycol.">
        <title>101 Dothideomycetes genomes: a test case for predicting lifestyles and emergence of pathogens.</title>
        <authorList>
            <person name="Haridas S."/>
            <person name="Albert R."/>
            <person name="Binder M."/>
            <person name="Bloem J."/>
            <person name="Labutti K."/>
            <person name="Salamov A."/>
            <person name="Andreopoulos B."/>
            <person name="Baker S."/>
            <person name="Barry K."/>
            <person name="Bills G."/>
            <person name="Bluhm B."/>
            <person name="Cannon C."/>
            <person name="Castanera R."/>
            <person name="Culley D."/>
            <person name="Daum C."/>
            <person name="Ezra D."/>
            <person name="Gonzalez J."/>
            <person name="Henrissat B."/>
            <person name="Kuo A."/>
            <person name="Liang C."/>
            <person name="Lipzen A."/>
            <person name="Lutzoni F."/>
            <person name="Magnuson J."/>
            <person name="Mondo S."/>
            <person name="Nolan M."/>
            <person name="Ohm R."/>
            <person name="Pangilinan J."/>
            <person name="Park H.-J."/>
            <person name="Ramirez L."/>
            <person name="Alfaro M."/>
            <person name="Sun H."/>
            <person name="Tritt A."/>
            <person name="Yoshinaga Y."/>
            <person name="Zwiers L.-H."/>
            <person name="Turgeon B."/>
            <person name="Goodwin S."/>
            <person name="Spatafora J."/>
            <person name="Crous P."/>
            <person name="Grigoriev I."/>
        </authorList>
    </citation>
    <scope>NUCLEOTIDE SEQUENCE</scope>
    <source>
        <strain evidence="1">CBS 121739</strain>
    </source>
</reference>
<dbReference type="AlphaFoldDB" id="A0A6A6VT99"/>
<evidence type="ECO:0000313" key="2">
    <source>
        <dbReference type="Proteomes" id="UP000799437"/>
    </source>
</evidence>
<keyword evidence="2" id="KW-1185">Reference proteome</keyword>
<dbReference type="RefSeq" id="XP_033595826.1">
    <property type="nucleotide sequence ID" value="XM_033739842.1"/>
</dbReference>
<sequence length="167" mass="18766">MLQLEFYVSFGPHERESYEAYLRQVTSVPPTLKPLLLTLSKPLVLPLSKPLVPPPPASAVQVSPPAPTSAVQESPTCRISGIHLPLRRVSNIPVSCCQDIMKGRTCCKSENWRTRARKKVRLISDLPVRAWKALSALINVHSAQRERFDPPKQREDEERLLPKIAAM</sequence>
<evidence type="ECO:0000313" key="1">
    <source>
        <dbReference type="EMBL" id="KAF2753375.1"/>
    </source>
</evidence>
<organism evidence="1 2">
    <name type="scientific">Pseudovirgaria hyperparasitica</name>
    <dbReference type="NCBI Taxonomy" id="470096"/>
    <lineage>
        <taxon>Eukaryota</taxon>
        <taxon>Fungi</taxon>
        <taxon>Dikarya</taxon>
        <taxon>Ascomycota</taxon>
        <taxon>Pezizomycotina</taxon>
        <taxon>Dothideomycetes</taxon>
        <taxon>Dothideomycetes incertae sedis</taxon>
        <taxon>Acrospermales</taxon>
        <taxon>Acrospermaceae</taxon>
        <taxon>Pseudovirgaria</taxon>
    </lineage>
</organism>
<dbReference type="Proteomes" id="UP000799437">
    <property type="component" value="Unassembled WGS sequence"/>
</dbReference>
<proteinExistence type="predicted"/>
<dbReference type="EMBL" id="ML996584">
    <property type="protein sequence ID" value="KAF2753375.1"/>
    <property type="molecule type" value="Genomic_DNA"/>
</dbReference>
<protein>
    <submittedName>
        <fullName evidence="1">Uncharacterized protein</fullName>
    </submittedName>
</protein>
<name>A0A6A6VT99_9PEZI</name>
<dbReference type="GeneID" id="54480896"/>
<accession>A0A6A6VT99</accession>